<dbReference type="EMBL" id="JAYGHX010000001">
    <property type="protein sequence ID" value="MEA5389883.1"/>
    <property type="molecule type" value="Genomic_DNA"/>
</dbReference>
<gene>
    <name evidence="1" type="ORF">VB738_01290</name>
</gene>
<reference evidence="1 2" key="1">
    <citation type="submission" date="2023-12" db="EMBL/GenBank/DDBJ databases">
        <title>Baltic Sea Cyanobacteria.</title>
        <authorList>
            <person name="Delbaje E."/>
            <person name="Fewer D.P."/>
            <person name="Shishido T.K."/>
        </authorList>
    </citation>
    <scope>NUCLEOTIDE SEQUENCE [LARGE SCALE GENOMIC DNA]</scope>
    <source>
        <strain evidence="1 2">UHCC 0139</strain>
    </source>
</reference>
<evidence type="ECO:0000313" key="2">
    <source>
        <dbReference type="Proteomes" id="UP001304461"/>
    </source>
</evidence>
<evidence type="ECO:0000313" key="1">
    <source>
        <dbReference type="EMBL" id="MEA5389883.1"/>
    </source>
</evidence>
<dbReference type="RefSeq" id="WP_323304011.1">
    <property type="nucleotide sequence ID" value="NZ_JAYGHX010000001.1"/>
</dbReference>
<proteinExistence type="predicted"/>
<dbReference type="Proteomes" id="UP001304461">
    <property type="component" value="Unassembled WGS sequence"/>
</dbReference>
<comment type="caution">
    <text evidence="1">The sequence shown here is derived from an EMBL/GenBank/DDBJ whole genome shotgun (WGS) entry which is preliminary data.</text>
</comment>
<accession>A0ABU5RQ44</accession>
<sequence>MGFFLTQFVKAATSDFARATVIEAVRADPRLDGLIMNDDDDPPRFFVNEIDEVSELDVPEGELGFVLFDDENQSPNSAFSPPPYLVIRKGVAFWVENRRLSDWTATPQAFNEGCFRNACLYDIHGDLWQIVRAELTIQPSFINTILPWRHLPVRIEIRPRARPDIADIVAEVAAILESVNSFTENLNHKPADILRYLRSATQPSELIQYAEKYP</sequence>
<keyword evidence="2" id="KW-1185">Reference proteome</keyword>
<organism evidence="1 2">
    <name type="scientific">Cyanobium gracile UHCC 0139</name>
    <dbReference type="NCBI Taxonomy" id="3110308"/>
    <lineage>
        <taxon>Bacteria</taxon>
        <taxon>Bacillati</taxon>
        <taxon>Cyanobacteriota</taxon>
        <taxon>Cyanophyceae</taxon>
        <taxon>Synechococcales</taxon>
        <taxon>Prochlorococcaceae</taxon>
        <taxon>Cyanobium</taxon>
    </lineage>
</organism>
<name>A0ABU5RQ44_9CYAN</name>
<protein>
    <submittedName>
        <fullName evidence="1">Uncharacterized protein</fullName>
    </submittedName>
</protein>